<gene>
    <name evidence="1" type="ORF">GSMUA_58760.1</name>
</gene>
<dbReference type="AlphaFoldDB" id="A0A8D7FPB0"/>
<accession>A0A8D7FPB0</accession>
<proteinExistence type="predicted"/>
<evidence type="ECO:0000313" key="1">
    <source>
        <dbReference type="EMBL" id="CAG1860982.1"/>
    </source>
</evidence>
<protein>
    <submittedName>
        <fullName evidence="1">(wild Malaysian banana) hypothetical protein</fullName>
    </submittedName>
</protein>
<dbReference type="EMBL" id="HG996467">
    <property type="protein sequence ID" value="CAG1860982.1"/>
    <property type="molecule type" value="Genomic_DNA"/>
</dbReference>
<sequence>MGEVNSSLRREIEELKVACSASRATEEALAEEHRLALERVKKAISEYKKSTGFQLGLVRLGQVTYEFGYQVALARVRVKCLDLEVEPDPFTGLPKDRSFRMPNEVPFDDSLEVRANFGLYCLDRNVYTPLGMYCLEQNISMKALESSSSSRWDNTSKVAMEGLGRTLARKFCSNSLASWSKEETEDRHNRLNHARAGPLKAEELLGRNDRGSCSIFGGRKPWMFEQMPVAIQCRSRYPSIPKDREGLITESEMGGGQLDPIAEPTVTTNESIGKGEDDAVDGTETTRVDVRHFLELYQSSWPVVSTHGLEKASPDYQSLDNNQLSIANLV</sequence>
<reference evidence="1" key="1">
    <citation type="submission" date="2021-03" db="EMBL/GenBank/DDBJ databases">
        <authorList>
            <consortium name="Genoscope - CEA"/>
            <person name="William W."/>
        </authorList>
    </citation>
    <scope>NUCLEOTIDE SEQUENCE</scope>
    <source>
        <strain evidence="1">Doubled-haploid Pahang</strain>
    </source>
</reference>
<name>A0A8D7FPB0_MUSAM</name>
<organism evidence="1">
    <name type="scientific">Musa acuminata subsp. malaccensis</name>
    <name type="common">Wild banana</name>
    <name type="synonym">Musa malaccensis</name>
    <dbReference type="NCBI Taxonomy" id="214687"/>
    <lineage>
        <taxon>Eukaryota</taxon>
        <taxon>Viridiplantae</taxon>
        <taxon>Streptophyta</taxon>
        <taxon>Embryophyta</taxon>
        <taxon>Tracheophyta</taxon>
        <taxon>Spermatophyta</taxon>
        <taxon>Magnoliopsida</taxon>
        <taxon>Liliopsida</taxon>
        <taxon>Zingiberales</taxon>
        <taxon>Musaceae</taxon>
        <taxon>Musa</taxon>
    </lineage>
</organism>